<feature type="binding site" evidence="11">
    <location>
        <position position="140"/>
    </location>
    <ligand>
        <name>Zn(2+)</name>
        <dbReference type="ChEBI" id="CHEBI:29105"/>
        <label>1</label>
    </ligand>
</feature>
<comment type="cofactor">
    <cofactor evidence="11">
        <name>Zn(2+)</name>
        <dbReference type="ChEBI" id="CHEBI:29105"/>
    </cofactor>
    <text evidence="11">Binds 2 Zn(2+) ions per subunit.</text>
</comment>
<keyword evidence="5 11" id="KW-0479">Metal-binding</keyword>
<keyword evidence="8" id="KW-0482">Metalloprotease</keyword>
<dbReference type="GO" id="GO:0045148">
    <property type="term" value="F:tripeptide aminopeptidase activity"/>
    <property type="evidence" value="ECO:0007669"/>
    <property type="project" value="UniProtKB-UniRule"/>
</dbReference>
<dbReference type="PANTHER" id="PTHR42994:SF1">
    <property type="entry name" value="PEPTIDASE T"/>
    <property type="match status" value="1"/>
</dbReference>
<keyword evidence="3 13" id="KW-0031">Aminopeptidase</keyword>
<organism evidence="13 14">
    <name type="scientific">Lacticaseibacillus sharpeae JCM 1186 = DSM 20505</name>
    <dbReference type="NCBI Taxonomy" id="1291052"/>
    <lineage>
        <taxon>Bacteria</taxon>
        <taxon>Bacillati</taxon>
        <taxon>Bacillota</taxon>
        <taxon>Bacilli</taxon>
        <taxon>Lactobacillales</taxon>
        <taxon>Lactobacillaceae</taxon>
        <taxon>Lacticaseibacillus</taxon>
    </lineage>
</organism>
<gene>
    <name evidence="13" type="ORF">FC18_GL000518</name>
</gene>
<dbReference type="OrthoDB" id="9804934at2"/>
<feature type="domain" description="Peptidase M20 dimerisation" evidence="12">
    <location>
        <begin position="206"/>
        <end position="303"/>
    </location>
</feature>
<evidence type="ECO:0000256" key="11">
    <source>
        <dbReference type="PIRSR" id="PIRSR037215-2"/>
    </source>
</evidence>
<dbReference type="PANTHER" id="PTHR42994">
    <property type="entry name" value="PEPTIDASE T"/>
    <property type="match status" value="1"/>
</dbReference>
<feature type="binding site" evidence="11">
    <location>
        <position position="80"/>
    </location>
    <ligand>
        <name>Zn(2+)</name>
        <dbReference type="ChEBI" id="CHEBI:29105"/>
        <label>1</label>
    </ligand>
</feature>
<keyword evidence="14" id="KW-1185">Reference proteome</keyword>
<evidence type="ECO:0000256" key="9">
    <source>
        <dbReference type="NCBIfam" id="TIGR01882"/>
    </source>
</evidence>
<keyword evidence="7 11" id="KW-0862">Zinc</keyword>
<dbReference type="PROSITE" id="PS00759">
    <property type="entry name" value="ARGE_DAPE_CPG2_2"/>
    <property type="match status" value="1"/>
</dbReference>
<dbReference type="InterPro" id="IPR036264">
    <property type="entry name" value="Bact_exopeptidase_dim_dom"/>
</dbReference>
<evidence type="ECO:0000313" key="13">
    <source>
        <dbReference type="EMBL" id="KRM54299.1"/>
    </source>
</evidence>
<evidence type="ECO:0000256" key="5">
    <source>
        <dbReference type="ARBA" id="ARBA00022723"/>
    </source>
</evidence>
<feature type="active site" description="Proton acceptor" evidence="10">
    <location>
        <position position="174"/>
    </location>
</feature>
<sequence>MDFDLQALTAQFVRYAKMNTRSDATTGSVPSTPVQTEFAHVLVADLTAAGFQDVQLLANGFVVATIPANAAAPVIGWIAHVDTADFNSVHVQPQVHRAYSGAPIKFGNGLVLDPATFPDLTARVGQTLITTDGTTLLGADDKAGIVAAINASRYLLAHPEVQHGTIKLAFGPDEEIGQGADRFDVASFGADFAYTLDNGAVGDLEYETFNAAECQIHIVGKSVHPGSAKGQLINALKVAQQIDQALPQKQVPEQTADYEGFFLLDNLHGDVGAADMTYIVRDFDLTAFRQRCHLLQEIVDQLNDQGAAVAITTKWTDQYFNMGPALTTFPLPVDLAKAAYAEVGLKLRVVPFRGGTDGSKLTAMGLPTPNLFNGGANFHGPYEYVTAEAMATLAETLVTIARLAPSFTPAK</sequence>
<evidence type="ECO:0000256" key="7">
    <source>
        <dbReference type="ARBA" id="ARBA00022833"/>
    </source>
</evidence>
<comment type="caution">
    <text evidence="13">The sequence shown here is derived from an EMBL/GenBank/DDBJ whole genome shotgun (WGS) entry which is preliminary data.</text>
</comment>
<name>A0A0R1ZQT5_9LACO</name>
<proteinExistence type="inferred from homology"/>
<dbReference type="NCBIfam" id="TIGR01882">
    <property type="entry name" value="peptidase-T"/>
    <property type="match status" value="1"/>
</dbReference>
<feature type="binding site" evidence="11">
    <location>
        <position position="379"/>
    </location>
    <ligand>
        <name>Zn(2+)</name>
        <dbReference type="ChEBI" id="CHEBI:29105"/>
        <label>2</label>
    </ligand>
</feature>
<dbReference type="InterPro" id="IPR002933">
    <property type="entry name" value="Peptidase_M20"/>
</dbReference>
<reference evidence="13 14" key="1">
    <citation type="journal article" date="2015" name="Genome Announc.">
        <title>Expanding the biotechnology potential of lactobacilli through comparative genomics of 213 strains and associated genera.</title>
        <authorList>
            <person name="Sun Z."/>
            <person name="Harris H.M."/>
            <person name="McCann A."/>
            <person name="Guo C."/>
            <person name="Argimon S."/>
            <person name="Zhang W."/>
            <person name="Yang X."/>
            <person name="Jeffery I.B."/>
            <person name="Cooney J.C."/>
            <person name="Kagawa T.F."/>
            <person name="Liu W."/>
            <person name="Song Y."/>
            <person name="Salvetti E."/>
            <person name="Wrobel A."/>
            <person name="Rasinkangas P."/>
            <person name="Parkhill J."/>
            <person name="Rea M.C."/>
            <person name="O'Sullivan O."/>
            <person name="Ritari J."/>
            <person name="Douillard F.P."/>
            <person name="Paul Ross R."/>
            <person name="Yang R."/>
            <person name="Briner A.E."/>
            <person name="Felis G.E."/>
            <person name="de Vos W.M."/>
            <person name="Barrangou R."/>
            <person name="Klaenhammer T.R."/>
            <person name="Caufield P.W."/>
            <person name="Cui Y."/>
            <person name="Zhang H."/>
            <person name="O'Toole P.W."/>
        </authorList>
    </citation>
    <scope>NUCLEOTIDE SEQUENCE [LARGE SCALE GENOMIC DNA]</scope>
    <source>
        <strain evidence="13 14">DSM 20505</strain>
    </source>
</reference>
<comment type="catalytic activity">
    <reaction evidence="1">
        <text>Release of the N-terminal residue from a tripeptide.</text>
        <dbReference type="EC" id="3.4.11.4"/>
    </reaction>
</comment>
<keyword evidence="6" id="KW-0378">Hydrolase</keyword>
<dbReference type="GO" id="GO:0008237">
    <property type="term" value="F:metallopeptidase activity"/>
    <property type="evidence" value="ECO:0007669"/>
    <property type="project" value="UniProtKB-KW"/>
</dbReference>
<dbReference type="PATRIC" id="fig|1291052.5.peg.529"/>
<dbReference type="STRING" id="1291052.FC18_GL000518"/>
<evidence type="ECO:0000256" key="6">
    <source>
        <dbReference type="ARBA" id="ARBA00022801"/>
    </source>
</evidence>
<feature type="binding site" evidence="11">
    <location>
        <position position="140"/>
    </location>
    <ligand>
        <name>Zn(2+)</name>
        <dbReference type="ChEBI" id="CHEBI:29105"/>
        <label>2</label>
    </ligand>
</feature>
<comment type="similarity">
    <text evidence="2">Belongs to the peptidase M20B family.</text>
</comment>
<dbReference type="Pfam" id="PF07687">
    <property type="entry name" value="M20_dimer"/>
    <property type="match status" value="1"/>
</dbReference>
<evidence type="ECO:0000259" key="12">
    <source>
        <dbReference type="Pfam" id="PF07687"/>
    </source>
</evidence>
<dbReference type="CDD" id="cd03892">
    <property type="entry name" value="M20_peptT"/>
    <property type="match status" value="1"/>
</dbReference>
<evidence type="ECO:0000256" key="8">
    <source>
        <dbReference type="ARBA" id="ARBA00023049"/>
    </source>
</evidence>
<evidence type="ECO:0000256" key="4">
    <source>
        <dbReference type="ARBA" id="ARBA00022670"/>
    </source>
</evidence>
<dbReference type="SUPFAM" id="SSF55031">
    <property type="entry name" value="Bacterial exopeptidase dimerisation domain"/>
    <property type="match status" value="1"/>
</dbReference>
<dbReference type="GO" id="GO:0006518">
    <property type="term" value="P:peptide metabolic process"/>
    <property type="evidence" value="ECO:0007669"/>
    <property type="project" value="InterPro"/>
</dbReference>
<evidence type="ECO:0000313" key="14">
    <source>
        <dbReference type="Proteomes" id="UP000051679"/>
    </source>
</evidence>
<feature type="active site" evidence="10">
    <location>
        <position position="82"/>
    </location>
</feature>
<dbReference type="NCBIfam" id="NF003976">
    <property type="entry name" value="PRK05469.1"/>
    <property type="match status" value="1"/>
</dbReference>
<dbReference type="Gene3D" id="3.40.630.10">
    <property type="entry name" value="Zn peptidases"/>
    <property type="match status" value="1"/>
</dbReference>
<dbReference type="InterPro" id="IPR001261">
    <property type="entry name" value="ArgE/DapE_CS"/>
</dbReference>
<dbReference type="SUPFAM" id="SSF53187">
    <property type="entry name" value="Zn-dependent exopeptidases"/>
    <property type="match status" value="1"/>
</dbReference>
<dbReference type="GO" id="GO:0006508">
    <property type="term" value="P:proteolysis"/>
    <property type="evidence" value="ECO:0007669"/>
    <property type="project" value="UniProtKB-UniRule"/>
</dbReference>
<dbReference type="EC" id="3.4.11.4" evidence="9"/>
<dbReference type="NCBIfam" id="NF009920">
    <property type="entry name" value="PRK13381.1"/>
    <property type="match status" value="1"/>
</dbReference>
<dbReference type="Pfam" id="PF01546">
    <property type="entry name" value="Peptidase_M20"/>
    <property type="match status" value="1"/>
</dbReference>
<dbReference type="GO" id="GO:0005829">
    <property type="term" value="C:cytosol"/>
    <property type="evidence" value="ECO:0007669"/>
    <property type="project" value="TreeGrafter"/>
</dbReference>
<evidence type="ECO:0000256" key="10">
    <source>
        <dbReference type="PIRSR" id="PIRSR037215-1"/>
    </source>
</evidence>
<evidence type="ECO:0000256" key="3">
    <source>
        <dbReference type="ARBA" id="ARBA00022438"/>
    </source>
</evidence>
<dbReference type="InterPro" id="IPR010161">
    <property type="entry name" value="Peptidase_M20B"/>
</dbReference>
<evidence type="ECO:0000256" key="2">
    <source>
        <dbReference type="ARBA" id="ARBA00009692"/>
    </source>
</evidence>
<dbReference type="AlphaFoldDB" id="A0A0R1ZQT5"/>
<dbReference type="PIRSF" id="PIRSF037215">
    <property type="entry name" value="Peptidase_M20B"/>
    <property type="match status" value="1"/>
</dbReference>
<dbReference type="GO" id="GO:0008270">
    <property type="term" value="F:zinc ion binding"/>
    <property type="evidence" value="ECO:0007669"/>
    <property type="project" value="InterPro"/>
</dbReference>
<evidence type="ECO:0000256" key="1">
    <source>
        <dbReference type="ARBA" id="ARBA00000870"/>
    </source>
</evidence>
<dbReference type="InterPro" id="IPR011650">
    <property type="entry name" value="Peptidase_M20_dimer"/>
</dbReference>
<accession>A0A0R1ZQT5</accession>
<dbReference type="RefSeq" id="WP_056976342.1">
    <property type="nucleotide sequence ID" value="NZ_AYYO01000056.1"/>
</dbReference>
<dbReference type="Gene3D" id="3.30.70.360">
    <property type="match status" value="1"/>
</dbReference>
<feature type="binding site" evidence="11">
    <location>
        <position position="197"/>
    </location>
    <ligand>
        <name>Zn(2+)</name>
        <dbReference type="ChEBI" id="CHEBI:29105"/>
        <label>1</label>
    </ligand>
</feature>
<dbReference type="EMBL" id="AYYO01000056">
    <property type="protein sequence ID" value="KRM54299.1"/>
    <property type="molecule type" value="Genomic_DNA"/>
</dbReference>
<protein>
    <recommendedName>
        <fullName evidence="9">Peptidase T</fullName>
        <ecNumber evidence="9">3.4.11.4</ecNumber>
    </recommendedName>
</protein>
<feature type="binding site" evidence="11">
    <location>
        <position position="175"/>
    </location>
    <ligand>
        <name>Zn(2+)</name>
        <dbReference type="ChEBI" id="CHEBI:29105"/>
        <label>2</label>
    </ligand>
</feature>
<keyword evidence="4" id="KW-0645">Protease</keyword>
<dbReference type="Proteomes" id="UP000051679">
    <property type="component" value="Unassembled WGS sequence"/>
</dbReference>